<keyword evidence="2" id="KW-1133">Transmembrane helix</keyword>
<organism evidence="3 4">
    <name type="scientific">Paractinoplanes tereljensis</name>
    <dbReference type="NCBI Taxonomy" id="571912"/>
    <lineage>
        <taxon>Bacteria</taxon>
        <taxon>Bacillati</taxon>
        <taxon>Actinomycetota</taxon>
        <taxon>Actinomycetes</taxon>
        <taxon>Micromonosporales</taxon>
        <taxon>Micromonosporaceae</taxon>
        <taxon>Paractinoplanes</taxon>
    </lineage>
</organism>
<feature type="transmembrane region" description="Helical" evidence="2">
    <location>
        <begin position="133"/>
        <end position="153"/>
    </location>
</feature>
<accession>A0A919TUQ6</accession>
<feature type="region of interest" description="Disordered" evidence="1">
    <location>
        <begin position="209"/>
        <end position="244"/>
    </location>
</feature>
<dbReference type="RefSeq" id="WP_203807581.1">
    <property type="nucleotide sequence ID" value="NZ_BOMY01000025.1"/>
</dbReference>
<name>A0A919TUQ6_9ACTN</name>
<protein>
    <recommendedName>
        <fullName evidence="5">DUF2567 domain-containing protein</fullName>
    </recommendedName>
</protein>
<comment type="caution">
    <text evidence="3">The sequence shown here is derived from an EMBL/GenBank/DDBJ whole genome shotgun (WGS) entry which is preliminary data.</text>
</comment>
<evidence type="ECO:0000256" key="1">
    <source>
        <dbReference type="SAM" id="MobiDB-lite"/>
    </source>
</evidence>
<evidence type="ECO:0008006" key="5">
    <source>
        <dbReference type="Google" id="ProtNLM"/>
    </source>
</evidence>
<dbReference type="Proteomes" id="UP000623608">
    <property type="component" value="Unassembled WGS sequence"/>
</dbReference>
<keyword evidence="2" id="KW-0472">Membrane</keyword>
<evidence type="ECO:0000313" key="3">
    <source>
        <dbReference type="EMBL" id="GIF21217.1"/>
    </source>
</evidence>
<feature type="transmembrane region" description="Helical" evidence="2">
    <location>
        <begin position="106"/>
        <end position="126"/>
    </location>
</feature>
<sequence>MNPSQEPAQPPDEPVGYGLAHPFGPEGESPEATGPEPWWTLSRTPRRPWRRTALVATLAAVVVFVLGAPFGLLWAWLAPAVPVVQTGTDIVINDSSPEEYIAADGWYTLLGLGFGLLVAIVAWLLLRRDRGPFLLLGVVVGTLGAGYLVGPWIGEMIGRDDYRRWSETAAKGAAYLAPPEVHSTGPLLVPAFAAAIVLTLLAGWSNDPDLDQPGAKPGYGPNAAAQEDAWPDLEEAEPGRPSVS</sequence>
<dbReference type="AlphaFoldDB" id="A0A919TUQ6"/>
<gene>
    <name evidence="3" type="ORF">Ate02nite_39470</name>
</gene>
<proteinExistence type="predicted"/>
<feature type="transmembrane region" description="Helical" evidence="2">
    <location>
        <begin position="53"/>
        <end position="77"/>
    </location>
</feature>
<evidence type="ECO:0000256" key="2">
    <source>
        <dbReference type="SAM" id="Phobius"/>
    </source>
</evidence>
<evidence type="ECO:0000313" key="4">
    <source>
        <dbReference type="Proteomes" id="UP000623608"/>
    </source>
</evidence>
<keyword evidence="2" id="KW-0812">Transmembrane</keyword>
<reference evidence="3" key="1">
    <citation type="submission" date="2021-01" db="EMBL/GenBank/DDBJ databases">
        <title>Whole genome shotgun sequence of Actinoplanes tereljensis NBRC 105297.</title>
        <authorList>
            <person name="Komaki H."/>
            <person name="Tamura T."/>
        </authorList>
    </citation>
    <scope>NUCLEOTIDE SEQUENCE</scope>
    <source>
        <strain evidence="3">NBRC 105297</strain>
    </source>
</reference>
<dbReference type="EMBL" id="BOMY01000025">
    <property type="protein sequence ID" value="GIF21217.1"/>
    <property type="molecule type" value="Genomic_DNA"/>
</dbReference>
<feature type="transmembrane region" description="Helical" evidence="2">
    <location>
        <begin position="187"/>
        <end position="204"/>
    </location>
</feature>
<feature type="region of interest" description="Disordered" evidence="1">
    <location>
        <begin position="1"/>
        <end position="41"/>
    </location>
</feature>
<keyword evidence="4" id="KW-1185">Reference proteome</keyword>